<accession>A0A834IPQ2</accession>
<gene>
    <name evidence="1" type="ORF">GWI33_004267</name>
</gene>
<dbReference type="EMBL" id="JAACXV010000223">
    <property type="protein sequence ID" value="KAF7281785.1"/>
    <property type="molecule type" value="Genomic_DNA"/>
</dbReference>
<sequence length="78" mass="9013">MDRKPDDNRTSRSRWTRSVVEMIVAVSRQTTGNLNRPTWRRIRLIKCKKSDKTAICPLVSALFAWESLKLRNEPTVAG</sequence>
<proteinExistence type="predicted"/>
<comment type="caution">
    <text evidence="1">The sequence shown here is derived from an EMBL/GenBank/DDBJ whole genome shotgun (WGS) entry which is preliminary data.</text>
</comment>
<organism evidence="1 2">
    <name type="scientific">Rhynchophorus ferrugineus</name>
    <name type="common">Red palm weevil</name>
    <name type="synonym">Curculio ferrugineus</name>
    <dbReference type="NCBI Taxonomy" id="354439"/>
    <lineage>
        <taxon>Eukaryota</taxon>
        <taxon>Metazoa</taxon>
        <taxon>Ecdysozoa</taxon>
        <taxon>Arthropoda</taxon>
        <taxon>Hexapoda</taxon>
        <taxon>Insecta</taxon>
        <taxon>Pterygota</taxon>
        <taxon>Neoptera</taxon>
        <taxon>Endopterygota</taxon>
        <taxon>Coleoptera</taxon>
        <taxon>Polyphaga</taxon>
        <taxon>Cucujiformia</taxon>
        <taxon>Curculionidae</taxon>
        <taxon>Dryophthorinae</taxon>
        <taxon>Rhynchophorus</taxon>
    </lineage>
</organism>
<keyword evidence="2" id="KW-1185">Reference proteome</keyword>
<evidence type="ECO:0000313" key="1">
    <source>
        <dbReference type="EMBL" id="KAF7281785.1"/>
    </source>
</evidence>
<dbReference type="AlphaFoldDB" id="A0A834IPQ2"/>
<dbReference type="Proteomes" id="UP000625711">
    <property type="component" value="Unassembled WGS sequence"/>
</dbReference>
<evidence type="ECO:0000313" key="2">
    <source>
        <dbReference type="Proteomes" id="UP000625711"/>
    </source>
</evidence>
<name>A0A834IPQ2_RHYFE</name>
<reference evidence="1" key="1">
    <citation type="submission" date="2020-08" db="EMBL/GenBank/DDBJ databases">
        <title>Genome sequencing and assembly of the red palm weevil Rhynchophorus ferrugineus.</title>
        <authorList>
            <person name="Dias G.B."/>
            <person name="Bergman C.M."/>
            <person name="Manee M."/>
        </authorList>
    </citation>
    <scope>NUCLEOTIDE SEQUENCE</scope>
    <source>
        <strain evidence="1">AA-2017</strain>
        <tissue evidence="1">Whole larva</tissue>
    </source>
</reference>
<protein>
    <submittedName>
        <fullName evidence="1">Uncharacterized protein</fullName>
    </submittedName>
</protein>